<dbReference type="InterPro" id="IPR046484">
    <property type="entry name" value="DUF6577"/>
</dbReference>
<reference evidence="1 2" key="1">
    <citation type="journal article" date="2018" name="Nat. Biotechnol.">
        <title>A standardized bacterial taxonomy based on genome phylogeny substantially revises the tree of life.</title>
        <authorList>
            <person name="Parks D.H."/>
            <person name="Chuvochina M."/>
            <person name="Waite D.W."/>
            <person name="Rinke C."/>
            <person name="Skarshewski A."/>
            <person name="Chaumeil P.A."/>
            <person name="Hugenholtz P."/>
        </authorList>
    </citation>
    <scope>NUCLEOTIDE SEQUENCE [LARGE SCALE GENOMIC DNA]</scope>
    <source>
        <strain evidence="1">UBA8672</strain>
    </source>
</reference>
<dbReference type="Proteomes" id="UP000262325">
    <property type="component" value="Unassembled WGS sequence"/>
</dbReference>
<organism evidence="1 2">
    <name type="scientific">Flexistipes sinusarabici</name>
    <dbReference type="NCBI Taxonomy" id="2352"/>
    <lineage>
        <taxon>Bacteria</taxon>
        <taxon>Pseudomonadati</taxon>
        <taxon>Deferribacterota</taxon>
        <taxon>Deferribacteres</taxon>
        <taxon>Deferribacterales</taxon>
        <taxon>Flexistipitaceae</taxon>
        <taxon>Flexistipes</taxon>
    </lineage>
</organism>
<dbReference type="Pfam" id="PF20217">
    <property type="entry name" value="DUF6577"/>
    <property type="match status" value="1"/>
</dbReference>
<dbReference type="AlphaFoldDB" id="A0A3D5QFC4"/>
<gene>
    <name evidence="1" type="ORF">DHM44_09300</name>
</gene>
<comment type="caution">
    <text evidence="1">The sequence shown here is derived from an EMBL/GenBank/DDBJ whole genome shotgun (WGS) entry which is preliminary data.</text>
</comment>
<protein>
    <submittedName>
        <fullName evidence="1">Uncharacterized protein</fullName>
    </submittedName>
</protein>
<proteinExistence type="predicted"/>
<accession>A0A3D5QFC4</accession>
<evidence type="ECO:0000313" key="2">
    <source>
        <dbReference type="Proteomes" id="UP000262325"/>
    </source>
</evidence>
<evidence type="ECO:0000313" key="1">
    <source>
        <dbReference type="EMBL" id="HCW93862.1"/>
    </source>
</evidence>
<sequence length="249" mass="29433">MSIKNIEAELIKHFENEASFTTQDIYKFFSDQNKHIKKTSIRWYVYNLVREGKLQRIGRGVYSINNKKEYMPDVNKYMIKISENIKGNFPLISYCVWEIGWLNEFQQHISASNVIILEVEKEGTEAIYYKIREMKKNTFIKPTQMIVENYVLESESPIIITPMVSESPLLKIDDVPVPTLEKMLVDIAAEKEIFYFLQGYELNNVYQNASEKYTININKLMRYAARRNKKTEVNYLLHQSNKNKEITNK</sequence>
<name>A0A3D5QFC4_FLESI</name>
<dbReference type="RefSeq" id="WP_273265224.1">
    <property type="nucleotide sequence ID" value="NZ_JAAZVV010000015.1"/>
</dbReference>
<dbReference type="EMBL" id="DPPF01000194">
    <property type="protein sequence ID" value="HCW93862.1"/>
    <property type="molecule type" value="Genomic_DNA"/>
</dbReference>